<feature type="non-terminal residue" evidence="1">
    <location>
        <position position="1"/>
    </location>
</feature>
<organism evidence="1 2">
    <name type="scientific">Alteromonas australica</name>
    <dbReference type="NCBI Taxonomy" id="589873"/>
    <lineage>
        <taxon>Bacteria</taxon>
        <taxon>Pseudomonadati</taxon>
        <taxon>Pseudomonadota</taxon>
        <taxon>Gammaproteobacteria</taxon>
        <taxon>Alteromonadales</taxon>
        <taxon>Alteromonadaceae</taxon>
        <taxon>Alteromonas/Salinimonas group</taxon>
        <taxon>Alteromonas</taxon>
    </lineage>
</organism>
<evidence type="ECO:0000313" key="1">
    <source>
        <dbReference type="EMBL" id="HAW77679.1"/>
    </source>
</evidence>
<dbReference type="EMBL" id="DNAN01000638">
    <property type="protein sequence ID" value="HAW77679.1"/>
    <property type="molecule type" value="Genomic_DNA"/>
</dbReference>
<proteinExistence type="predicted"/>
<dbReference type="InterPro" id="IPR011059">
    <property type="entry name" value="Metal-dep_hydrolase_composite"/>
</dbReference>
<dbReference type="Proteomes" id="UP000263517">
    <property type="component" value="Unassembled WGS sequence"/>
</dbReference>
<dbReference type="Gene3D" id="2.30.40.10">
    <property type="entry name" value="Urease, subunit C, domain 1"/>
    <property type="match status" value="1"/>
</dbReference>
<protein>
    <submittedName>
        <fullName evidence="1">8-oxoguanine deaminase</fullName>
    </submittedName>
</protein>
<evidence type="ECO:0000313" key="2">
    <source>
        <dbReference type="Proteomes" id="UP000263517"/>
    </source>
</evidence>
<name>A0A350P8R2_9ALTE</name>
<dbReference type="STRING" id="589873.EP12_05760"/>
<comment type="caution">
    <text evidence="1">The sequence shown here is derived from an EMBL/GenBank/DDBJ whole genome shotgun (WGS) entry which is preliminary data.</text>
</comment>
<reference evidence="1 2" key="1">
    <citation type="journal article" date="2018" name="Nat. Biotechnol.">
        <title>A standardized bacterial taxonomy based on genome phylogeny substantially revises the tree of life.</title>
        <authorList>
            <person name="Parks D.H."/>
            <person name="Chuvochina M."/>
            <person name="Waite D.W."/>
            <person name="Rinke C."/>
            <person name="Skarshewski A."/>
            <person name="Chaumeil P.A."/>
            <person name="Hugenholtz P."/>
        </authorList>
    </citation>
    <scope>NUCLEOTIDE SEQUENCE [LARGE SCALE GENOMIC DNA]</scope>
    <source>
        <strain evidence="1">UBA11978</strain>
    </source>
</reference>
<dbReference type="AlphaFoldDB" id="A0A350P8R2"/>
<dbReference type="SUPFAM" id="SSF51338">
    <property type="entry name" value="Composite domain of metallo-dependent hydrolases"/>
    <property type="match status" value="1"/>
</dbReference>
<dbReference type="GO" id="GO:0016810">
    <property type="term" value="F:hydrolase activity, acting on carbon-nitrogen (but not peptide) bonds"/>
    <property type="evidence" value="ECO:0007669"/>
    <property type="project" value="InterPro"/>
</dbReference>
<gene>
    <name evidence="1" type="ORF">DCW74_18330</name>
</gene>
<sequence>GSHDPISALLLCGAEKAEHVMVGGKWRVREGEIIGVDTQALMARHRKVAAQLVS</sequence>
<accession>A0A350P8R2</accession>